<dbReference type="GO" id="GO:0106312">
    <property type="term" value="F:methylenetetrahydrofolate reductase (NADH) activity"/>
    <property type="evidence" value="ECO:0007669"/>
    <property type="project" value="UniProtKB-EC"/>
</dbReference>
<evidence type="ECO:0000256" key="2">
    <source>
        <dbReference type="ARBA" id="ARBA00004777"/>
    </source>
</evidence>
<dbReference type="GO" id="GO:0005829">
    <property type="term" value="C:cytosol"/>
    <property type="evidence" value="ECO:0007669"/>
    <property type="project" value="InterPro"/>
</dbReference>
<dbReference type="CDD" id="cd00537">
    <property type="entry name" value="MTHFR"/>
    <property type="match status" value="1"/>
</dbReference>
<keyword evidence="8" id="KW-0520">NAD</keyword>
<dbReference type="EC" id="1.5.1.54" evidence="12"/>
<evidence type="ECO:0000256" key="12">
    <source>
        <dbReference type="RuleBase" id="RU003862"/>
    </source>
</evidence>
<evidence type="ECO:0000256" key="3">
    <source>
        <dbReference type="ARBA" id="ARBA00006743"/>
    </source>
</evidence>
<gene>
    <name evidence="13" type="primary">metF</name>
    <name evidence="13" type="ORF">GRI44_09125</name>
</gene>
<dbReference type="InterPro" id="IPR004620">
    <property type="entry name" value="MTHF_reductase_bac"/>
</dbReference>
<keyword evidence="6 12" id="KW-0274">FAD</keyword>
<reference evidence="13 14" key="1">
    <citation type="submission" date="2019-12" db="EMBL/GenBank/DDBJ databases">
        <title>Genomic-based taxomic classification of the family Erythrobacteraceae.</title>
        <authorList>
            <person name="Xu L."/>
        </authorList>
    </citation>
    <scope>NUCLEOTIDE SEQUENCE [LARGE SCALE GENOMIC DNA]</scope>
    <source>
        <strain evidence="13 14">KCTC 52259</strain>
    </source>
</reference>
<evidence type="ECO:0000256" key="10">
    <source>
        <dbReference type="ARBA" id="ARBA00034478"/>
    </source>
</evidence>
<evidence type="ECO:0000313" key="14">
    <source>
        <dbReference type="Proteomes" id="UP000473531"/>
    </source>
</evidence>
<dbReference type="AlphaFoldDB" id="A0A6L7GHD1"/>
<comment type="catalytic activity">
    <reaction evidence="11">
        <text>(6S)-5-methyl-5,6,7,8-tetrahydrofolate + NAD(+) = (6R)-5,10-methylene-5,6,7,8-tetrahydrofolate + NADH + H(+)</text>
        <dbReference type="Rhea" id="RHEA:19821"/>
        <dbReference type="ChEBI" id="CHEBI:15378"/>
        <dbReference type="ChEBI" id="CHEBI:15636"/>
        <dbReference type="ChEBI" id="CHEBI:18608"/>
        <dbReference type="ChEBI" id="CHEBI:57540"/>
        <dbReference type="ChEBI" id="CHEBI:57945"/>
        <dbReference type="EC" id="1.5.1.54"/>
    </reaction>
    <physiologicalReaction direction="right-to-left" evidence="11">
        <dbReference type="Rhea" id="RHEA:19823"/>
    </physiologicalReaction>
</comment>
<dbReference type="InterPro" id="IPR029041">
    <property type="entry name" value="FAD-linked_oxidoreductase-like"/>
</dbReference>
<dbReference type="PANTHER" id="PTHR45754">
    <property type="entry name" value="METHYLENETETRAHYDROFOLATE REDUCTASE"/>
    <property type="match status" value="1"/>
</dbReference>
<keyword evidence="14" id="KW-1185">Reference proteome</keyword>
<keyword evidence="5 12" id="KW-0285">Flavoprotein</keyword>
<dbReference type="SUPFAM" id="SSF51730">
    <property type="entry name" value="FAD-linked oxidoreductase"/>
    <property type="match status" value="1"/>
</dbReference>
<evidence type="ECO:0000256" key="9">
    <source>
        <dbReference type="ARBA" id="ARBA00023167"/>
    </source>
</evidence>
<comment type="caution">
    <text evidence="13">The sequence shown here is derived from an EMBL/GenBank/DDBJ whole genome shotgun (WGS) entry which is preliminary data.</text>
</comment>
<dbReference type="InterPro" id="IPR003171">
    <property type="entry name" value="Mehydrof_redctse-like"/>
</dbReference>
<evidence type="ECO:0000256" key="4">
    <source>
        <dbReference type="ARBA" id="ARBA00022605"/>
    </source>
</evidence>
<dbReference type="GO" id="GO:0009086">
    <property type="term" value="P:methionine biosynthetic process"/>
    <property type="evidence" value="ECO:0007669"/>
    <property type="project" value="UniProtKB-KW"/>
</dbReference>
<dbReference type="Proteomes" id="UP000473531">
    <property type="component" value="Unassembled WGS sequence"/>
</dbReference>
<comment type="pathway">
    <text evidence="10">Amino-acid biosynthesis; L-methionine biosynthesis via de novo pathway.</text>
</comment>
<dbReference type="GO" id="GO:0035999">
    <property type="term" value="P:tetrahydrofolate interconversion"/>
    <property type="evidence" value="ECO:0007669"/>
    <property type="project" value="UniProtKB-UniPathway"/>
</dbReference>
<organism evidence="13 14">
    <name type="scientific">Allopontixanthobacter confluentis</name>
    <dbReference type="NCBI Taxonomy" id="1849021"/>
    <lineage>
        <taxon>Bacteria</taxon>
        <taxon>Pseudomonadati</taxon>
        <taxon>Pseudomonadota</taxon>
        <taxon>Alphaproteobacteria</taxon>
        <taxon>Sphingomonadales</taxon>
        <taxon>Erythrobacteraceae</taxon>
        <taxon>Allopontixanthobacter</taxon>
    </lineage>
</organism>
<dbReference type="PANTHER" id="PTHR45754:SF3">
    <property type="entry name" value="METHYLENETETRAHYDROFOLATE REDUCTASE (NADPH)"/>
    <property type="match status" value="1"/>
</dbReference>
<evidence type="ECO:0000313" key="13">
    <source>
        <dbReference type="EMBL" id="MXP14905.1"/>
    </source>
</evidence>
<accession>A0A6L7GHD1</accession>
<dbReference type="UniPathway" id="UPA00193"/>
<dbReference type="OrthoDB" id="9812555at2"/>
<dbReference type="Gene3D" id="3.20.20.220">
    <property type="match status" value="1"/>
</dbReference>
<sequence>MTHSLDLAQEARTAHDNPLFASLPGDISASFEFFPPKSEKMEAMLWDAVQQLKPLGPDFVSVTYGAGGSTRERTHNTVARIIAEAHIPAAAHLTCVDASKAEIREVAEQYWEAGVRHIVALRGDAGEPGAPFVPHPDGYASAAELVAGLKTIADFDISVAAYPETHPDAQCPDSDIDNLKRKLDAGASRAISQFFFSPEVFFRFQDKLAAKGIDAPVLPGILPVTNVAQARKFASACGAAIPPWMDGLFDGLDARPAARQLVAATVAAELCRRLYAGGVRQFHFYTLNRADLAYAICHLLGMRPAGENQ</sequence>
<comment type="cofactor">
    <cofactor evidence="1 12">
        <name>FAD</name>
        <dbReference type="ChEBI" id="CHEBI:57692"/>
    </cofactor>
</comment>
<proteinExistence type="inferred from homology"/>
<dbReference type="Pfam" id="PF02219">
    <property type="entry name" value="MTHFR"/>
    <property type="match status" value="1"/>
</dbReference>
<evidence type="ECO:0000256" key="1">
    <source>
        <dbReference type="ARBA" id="ARBA00001974"/>
    </source>
</evidence>
<keyword evidence="4" id="KW-0028">Amino-acid biosynthesis</keyword>
<evidence type="ECO:0000256" key="7">
    <source>
        <dbReference type="ARBA" id="ARBA00023002"/>
    </source>
</evidence>
<evidence type="ECO:0000256" key="8">
    <source>
        <dbReference type="ARBA" id="ARBA00023027"/>
    </source>
</evidence>
<evidence type="ECO:0000256" key="11">
    <source>
        <dbReference type="ARBA" id="ARBA00048628"/>
    </source>
</evidence>
<keyword evidence="9" id="KW-0486">Methionine biosynthesis</keyword>
<evidence type="ECO:0000256" key="6">
    <source>
        <dbReference type="ARBA" id="ARBA00022827"/>
    </source>
</evidence>
<comment type="similarity">
    <text evidence="3 12">Belongs to the methylenetetrahydrofolate reductase family.</text>
</comment>
<dbReference type="RefSeq" id="WP_160601506.1">
    <property type="nucleotide sequence ID" value="NZ_WTYU01000002.1"/>
</dbReference>
<dbReference type="NCBIfam" id="TIGR00676">
    <property type="entry name" value="fadh2"/>
    <property type="match status" value="1"/>
</dbReference>
<dbReference type="GO" id="GO:0071949">
    <property type="term" value="F:FAD binding"/>
    <property type="evidence" value="ECO:0007669"/>
    <property type="project" value="TreeGrafter"/>
</dbReference>
<protein>
    <recommendedName>
        <fullName evidence="12">Methylenetetrahydrofolate reductase</fullName>
        <ecNumber evidence="12">1.5.1.54</ecNumber>
    </recommendedName>
</protein>
<evidence type="ECO:0000256" key="5">
    <source>
        <dbReference type="ARBA" id="ARBA00022630"/>
    </source>
</evidence>
<comment type="pathway">
    <text evidence="2 12">One-carbon metabolism; tetrahydrofolate interconversion.</text>
</comment>
<keyword evidence="7 12" id="KW-0560">Oxidoreductase</keyword>
<name>A0A6L7GHD1_9SPHN</name>
<dbReference type="EMBL" id="WTYU01000002">
    <property type="protein sequence ID" value="MXP14905.1"/>
    <property type="molecule type" value="Genomic_DNA"/>
</dbReference>